<organism evidence="6">
    <name type="scientific">Anopheles sinensis</name>
    <name type="common">Mosquito</name>
    <dbReference type="NCBI Taxonomy" id="74873"/>
    <lineage>
        <taxon>Eukaryota</taxon>
        <taxon>Metazoa</taxon>
        <taxon>Ecdysozoa</taxon>
        <taxon>Arthropoda</taxon>
        <taxon>Hexapoda</taxon>
        <taxon>Insecta</taxon>
        <taxon>Pterygota</taxon>
        <taxon>Neoptera</taxon>
        <taxon>Endopterygota</taxon>
        <taxon>Diptera</taxon>
        <taxon>Nematocera</taxon>
        <taxon>Culicoidea</taxon>
        <taxon>Culicidae</taxon>
        <taxon>Anophelinae</taxon>
        <taxon>Anopheles</taxon>
    </lineage>
</organism>
<proteinExistence type="predicted"/>
<dbReference type="InterPro" id="IPR013087">
    <property type="entry name" value="Znf_C2H2_type"/>
</dbReference>
<gene>
    <name evidence="6" type="ORF">ZHAS_00017844</name>
</gene>
<evidence type="ECO:0000259" key="5">
    <source>
        <dbReference type="SMART" id="SM00355"/>
    </source>
</evidence>
<feature type="compositionally biased region" description="Basic and acidic residues" evidence="4">
    <location>
        <begin position="38"/>
        <end position="51"/>
    </location>
</feature>
<dbReference type="PANTHER" id="PTHR15052:SF2">
    <property type="entry name" value="GENERAL TRANSCRIPTION FACTOR 3C POLYPEPTIDE 2"/>
    <property type="match status" value="1"/>
</dbReference>
<evidence type="ECO:0000256" key="1">
    <source>
        <dbReference type="ARBA" id="ARBA00004123"/>
    </source>
</evidence>
<dbReference type="EMBL" id="KE525347">
    <property type="protein sequence ID" value="KFB49824.1"/>
    <property type="molecule type" value="Genomic_DNA"/>
</dbReference>
<evidence type="ECO:0000256" key="3">
    <source>
        <dbReference type="ARBA" id="ARBA00023242"/>
    </source>
</evidence>
<comment type="subcellular location">
    <subcellularLocation>
        <location evidence="1">Nucleus</location>
    </subcellularLocation>
</comment>
<keyword evidence="2" id="KW-0804">Transcription</keyword>
<feature type="domain" description="C2H2-type" evidence="5">
    <location>
        <begin position="817"/>
        <end position="840"/>
    </location>
</feature>
<feature type="compositionally biased region" description="Polar residues" evidence="4">
    <location>
        <begin position="348"/>
        <end position="370"/>
    </location>
</feature>
<keyword evidence="8" id="KW-1185">Reference proteome</keyword>
<feature type="compositionally biased region" description="Basic residues" evidence="4">
    <location>
        <begin position="895"/>
        <end position="919"/>
    </location>
</feature>
<evidence type="ECO:0000256" key="4">
    <source>
        <dbReference type="SAM" id="MobiDB-lite"/>
    </source>
</evidence>
<feature type="compositionally biased region" description="Polar residues" evidence="4">
    <location>
        <begin position="314"/>
        <end position="323"/>
    </location>
</feature>
<feature type="compositionally biased region" description="Basic residues" evidence="4">
    <location>
        <begin position="388"/>
        <end position="400"/>
    </location>
</feature>
<feature type="domain" description="C2H2-type" evidence="5">
    <location>
        <begin position="587"/>
        <end position="608"/>
    </location>
</feature>
<feature type="region of interest" description="Disordered" evidence="4">
    <location>
        <begin position="536"/>
        <end position="578"/>
    </location>
</feature>
<dbReference type="VEuPathDB" id="VectorBase:ASIC017844"/>
<feature type="compositionally biased region" description="Basic residues" evidence="4">
    <location>
        <begin position="434"/>
        <end position="447"/>
    </location>
</feature>
<dbReference type="STRING" id="74873.A0A084WHY0"/>
<evidence type="ECO:0000313" key="8">
    <source>
        <dbReference type="Proteomes" id="UP000030765"/>
    </source>
</evidence>
<protein>
    <recommendedName>
        <fullName evidence="5">C2H2-type domain-containing protein</fullName>
    </recommendedName>
</protein>
<feature type="compositionally biased region" description="Polar residues" evidence="4">
    <location>
        <begin position="536"/>
        <end position="549"/>
    </location>
</feature>
<feature type="domain" description="C2H2-type" evidence="5">
    <location>
        <begin position="645"/>
        <end position="665"/>
    </location>
</feature>
<reference evidence="7" key="2">
    <citation type="submission" date="2020-05" db="UniProtKB">
        <authorList>
            <consortium name="EnsemblMetazoa"/>
        </authorList>
    </citation>
    <scope>IDENTIFICATION</scope>
</reference>
<feature type="domain" description="C2H2-type" evidence="5">
    <location>
        <begin position="679"/>
        <end position="700"/>
    </location>
</feature>
<feature type="region of interest" description="Disordered" evidence="4">
    <location>
        <begin position="238"/>
        <end position="464"/>
    </location>
</feature>
<feature type="compositionally biased region" description="Basic and acidic residues" evidence="4">
    <location>
        <begin position="82"/>
        <end position="116"/>
    </location>
</feature>
<dbReference type="EnsemblMetazoa" id="ASIC017844-RA">
    <property type="protein sequence ID" value="ASIC017844-PA"/>
    <property type="gene ID" value="ASIC017844"/>
</dbReference>
<dbReference type="InterPro" id="IPR015943">
    <property type="entry name" value="WD40/YVTN_repeat-like_dom_sf"/>
</dbReference>
<name>A0A084WHY0_ANOSI</name>
<dbReference type="InterPro" id="IPR001680">
    <property type="entry name" value="WD40_rpt"/>
</dbReference>
<feature type="region of interest" description="Disordered" evidence="4">
    <location>
        <begin position="720"/>
        <end position="744"/>
    </location>
</feature>
<feature type="compositionally biased region" description="Basic residues" evidence="4">
    <location>
        <begin position="262"/>
        <end position="272"/>
    </location>
</feature>
<dbReference type="PANTHER" id="PTHR15052">
    <property type="entry name" value="RNA POLYMERASE III TRANSCRIPTION INITIATION FACTOR COMPLEX SUBUNIT"/>
    <property type="match status" value="1"/>
</dbReference>
<feature type="region of interest" description="Disordered" evidence="4">
    <location>
        <begin position="865"/>
        <end position="931"/>
    </location>
</feature>
<dbReference type="InterPro" id="IPR036322">
    <property type="entry name" value="WD40_repeat_dom_sf"/>
</dbReference>
<dbReference type="Proteomes" id="UP000030765">
    <property type="component" value="Unassembled WGS sequence"/>
</dbReference>
<dbReference type="SMART" id="SM00320">
    <property type="entry name" value="WD40"/>
    <property type="match status" value="3"/>
</dbReference>
<feature type="compositionally biased region" description="Low complexity" evidence="4">
    <location>
        <begin position="273"/>
        <end position="283"/>
    </location>
</feature>
<feature type="compositionally biased region" description="Polar residues" evidence="4">
    <location>
        <begin position="67"/>
        <end position="79"/>
    </location>
</feature>
<dbReference type="EMBL" id="ATLV01023896">
    <property type="status" value="NOT_ANNOTATED_CDS"/>
    <property type="molecule type" value="Genomic_DNA"/>
</dbReference>
<dbReference type="VEuPathDB" id="VectorBase:ASIS012680"/>
<dbReference type="OrthoDB" id="4703at2759"/>
<dbReference type="GO" id="GO:0000127">
    <property type="term" value="C:transcription factor TFIIIC complex"/>
    <property type="evidence" value="ECO:0007669"/>
    <property type="project" value="TreeGrafter"/>
</dbReference>
<reference evidence="6 8" key="1">
    <citation type="journal article" date="2014" name="BMC Genomics">
        <title>Genome sequence of Anopheles sinensis provides insight into genetics basis of mosquito competence for malaria parasites.</title>
        <authorList>
            <person name="Zhou D."/>
            <person name="Zhang D."/>
            <person name="Ding G."/>
            <person name="Shi L."/>
            <person name="Hou Q."/>
            <person name="Ye Y."/>
            <person name="Xu Y."/>
            <person name="Zhou H."/>
            <person name="Xiong C."/>
            <person name="Li S."/>
            <person name="Yu J."/>
            <person name="Hong S."/>
            <person name="Yu X."/>
            <person name="Zou P."/>
            <person name="Chen C."/>
            <person name="Chang X."/>
            <person name="Wang W."/>
            <person name="Lv Y."/>
            <person name="Sun Y."/>
            <person name="Ma L."/>
            <person name="Shen B."/>
            <person name="Zhu C."/>
        </authorList>
    </citation>
    <scope>NUCLEOTIDE SEQUENCE [LARGE SCALE GENOMIC DNA]</scope>
</reference>
<sequence>MVGSELNEKASSDDVPGPAEERRIEDVETSVGDCLDIETQRMDETTQDSEKLPLVASEGKLGGSLEGTAQTQDAEQQQIVPDEVHDDQLEESRSDASVRHDFPDVEDDLRHCEGEKIVQTNEICDRTSAEEDASSRSSPTQPPPSDERQQPEAEPTIGPSLVVRPTARLLEFVAETPAESSLVDCDTICDTSNTVNEQTGTVSDTLCMDASTIPEAEAIETREIFEPEPSSSIEVLHSGEKEMEQTSTRASRVLPVSSMNKSTRKKGKKRPAKSSPASSTTRPAAKRKKQVNLQHIKPSSPPVFDSSEAPVSNEVVSDCSTDGFSAVERPSISTQERDEVEVVEVSKVAQSDTAQLELTSKNNTSNQTISEGKDESLSKMETEERKSNAKKKVGRPAKKRQVSDVGGEGDSQLHPSRHDLQAVEVAVHNGRATRAAKRRKLKRKKRSTPRDEGGSDTDTPIVTASSTIDDITRAADTRTRRAATTFKRSKASKLSKAPNTDEQFVISEVAAGDDSHSADQSRVLEVINVRYQRTASQLASSNSTQQTPAGSAGIVEDGNPRLDPTTGETAPSGPGPVDAADSGVMVYKCGNCGKELHRSAWQEHFAFHNGVAFREGIDAPIDLQDVKAVGYAIHRFMKTNRRSEVICEKCSEVKKSHLGMASHLRTCGIPKEAIEATKATCEHCGRKMKVVSFATHQLLHCRVLREQRLKEAAEQVQAQPVQVYSGPSGDEASSQLSASGRKKRRSHIFSSRVKQLLIKVTNRMISRGILIGWLKEMKETGQTTCRHKGCFFVGTSEEMMRNHSKLCPYAGSTAPFYECAICQHQEANQMRMYDHVRQVHQVELNAAQNAPSDNESDANDAYENEMRDDGATSSSDMDVTVKEEELEDTDDDGKGRKRKQPAKRGAPKNAKATKSRASKNRASDGDDVLNETGVLVDEGEVYKEMVQAEAAELRLQRNNIQFTTIQWMFKFHREHYATRQLFVQLQPDVDVRFLTMLAIRDYLPHSIHSLRYQRRYAKHYDEPYELGPSDSWRQLFTFQGEVLDGEPIFYCGGPVTTLDWLPIPSDEGDDATMDQILAIACKSGFDDYYTCEQLSSPVPRKCLIQIWNVGPLRNARESKSATPRCPQLSFAIACDFGPIWQLSFCPSGCYNELDRGDCFDRLGLLAASGSDGDVYVYALNRSMVSARIELPDTKPTPRIVHLQPVLRLSLTLHNRSLFGDTNAAHQSFSGHAVMRIAWSRGKGHTVFAAGYSNGAAAVWKLTEASFNSPLLGALKDGIQTLLPTQKILNVSTGSVSAIDLHYGQGSRYLAVSNADRRLKVYDLHSGHHQPVEVLSLQARSRITALHWMLHYPVLVFVYDDVFLSDRCGYTVHQPREIGLRTMPLITLGTEATDLAVNEWISTNAISTDGGDVVSHRPIPFVTGIPGKNFGQLLTMTNSVGISNVNTSELDLSSYEAFANNFALVFSDTDKNPSQSDRKSLQIKTFRRGNIAQYPGIRVNQIRWNPNSSSFLYHAIGYQAGFVRIRKIQV</sequence>
<dbReference type="GO" id="GO:0006383">
    <property type="term" value="P:transcription by RNA polymerase III"/>
    <property type="evidence" value="ECO:0007669"/>
    <property type="project" value="TreeGrafter"/>
</dbReference>
<dbReference type="GO" id="GO:0005634">
    <property type="term" value="C:nucleus"/>
    <property type="evidence" value="ECO:0007669"/>
    <property type="project" value="UniProtKB-SubCell"/>
</dbReference>
<accession>A0A084WHY0</accession>
<dbReference type="OMA" id="NDAYENE"/>
<feature type="compositionally biased region" description="Basic and acidic residues" evidence="4">
    <location>
        <begin position="1"/>
        <end position="12"/>
    </location>
</feature>
<dbReference type="SUPFAM" id="SSF50978">
    <property type="entry name" value="WD40 repeat-like"/>
    <property type="match status" value="1"/>
</dbReference>
<dbReference type="SMART" id="SM00355">
    <property type="entry name" value="ZnF_C2H2"/>
    <property type="match status" value="4"/>
</dbReference>
<keyword evidence="3" id="KW-0539">Nucleus</keyword>
<evidence type="ECO:0000256" key="2">
    <source>
        <dbReference type="ARBA" id="ARBA00023163"/>
    </source>
</evidence>
<evidence type="ECO:0000313" key="6">
    <source>
        <dbReference type="EMBL" id="KFB49824.1"/>
    </source>
</evidence>
<feature type="compositionally biased region" description="Basic and acidic residues" evidence="4">
    <location>
        <begin position="371"/>
        <end position="387"/>
    </location>
</feature>
<evidence type="ECO:0000313" key="7">
    <source>
        <dbReference type="EnsemblMetazoa" id="ASIC017844-PA"/>
    </source>
</evidence>
<dbReference type="Gene3D" id="2.130.10.10">
    <property type="entry name" value="YVTN repeat-like/Quinoprotein amine dehydrogenase"/>
    <property type="match status" value="1"/>
</dbReference>
<dbReference type="InterPro" id="IPR052416">
    <property type="entry name" value="GTF3C_component"/>
</dbReference>
<feature type="region of interest" description="Disordered" evidence="4">
    <location>
        <begin position="1"/>
        <end position="160"/>
    </location>
</feature>